<dbReference type="EMBL" id="JAGHKP010000002">
    <property type="protein sequence ID" value="MBO9152966.1"/>
    <property type="molecule type" value="Genomic_DNA"/>
</dbReference>
<evidence type="ECO:0000256" key="1">
    <source>
        <dbReference type="SAM" id="Phobius"/>
    </source>
</evidence>
<feature type="transmembrane region" description="Helical" evidence="1">
    <location>
        <begin position="101"/>
        <end position="121"/>
    </location>
</feature>
<proteinExistence type="predicted"/>
<reference evidence="4" key="1">
    <citation type="submission" date="2021-03" db="EMBL/GenBank/DDBJ databases">
        <title>Assistant Professor.</title>
        <authorList>
            <person name="Huq M.A."/>
        </authorList>
    </citation>
    <scope>NUCLEOTIDE SEQUENCE [LARGE SCALE GENOMIC DNA]</scope>
    <source>
        <strain evidence="4">MAH-28</strain>
    </source>
</reference>
<comment type="caution">
    <text evidence="3">The sequence shown here is derived from an EMBL/GenBank/DDBJ whole genome shotgun (WGS) entry which is preliminary data.</text>
</comment>
<gene>
    <name evidence="3" type="ORF">J7I43_12130</name>
</gene>
<dbReference type="PANTHER" id="PTHR43592">
    <property type="entry name" value="CAAX AMINO TERMINAL PROTEASE"/>
    <property type="match status" value="1"/>
</dbReference>
<feature type="transmembrane region" description="Helical" evidence="1">
    <location>
        <begin position="157"/>
        <end position="180"/>
    </location>
</feature>
<keyword evidence="3" id="KW-0482">Metalloprotease</keyword>
<dbReference type="RefSeq" id="WP_209145944.1">
    <property type="nucleotide sequence ID" value="NZ_JAGHKP010000002.1"/>
</dbReference>
<keyword evidence="3" id="KW-0378">Hydrolase</keyword>
<sequence>MDLIRRSSPWAQLFWLLTLFFTCYVVTSALLWIIFPAISGGYTFTQINETAVWKDPSFVFAAKTMQFLFTLGAFLTPGLIFARLASPRPGAYLGLEGRSSFILVALALLIMLSALPMVGLLSEWNQLWPLPDVLAELEKDAKTQTEMILKMPDTASLVVNLVLIALAPAIAEEVLFRGVIQNLVLRMVKNGWVAVVITALFFSFIHFQFLGFMPRALLGFLLGAIYLVTGNLWLSILAHFLNNGLQVVLVFLYQAKMSNYDAMADEHVPLYFGLLSTAVTGLLIWRLHKRAQENGYTYGLADEYPDETISTTEKEY</sequence>
<evidence type="ECO:0000259" key="2">
    <source>
        <dbReference type="Pfam" id="PF02517"/>
    </source>
</evidence>
<dbReference type="InterPro" id="IPR003675">
    <property type="entry name" value="Rce1/LyrA-like_dom"/>
</dbReference>
<feature type="transmembrane region" description="Helical" evidence="1">
    <location>
        <begin position="268"/>
        <end position="285"/>
    </location>
</feature>
<evidence type="ECO:0000313" key="3">
    <source>
        <dbReference type="EMBL" id="MBO9152966.1"/>
    </source>
</evidence>
<evidence type="ECO:0000313" key="4">
    <source>
        <dbReference type="Proteomes" id="UP000679126"/>
    </source>
</evidence>
<keyword evidence="1" id="KW-0472">Membrane</keyword>
<accession>A0ABS3YE49</accession>
<feature type="transmembrane region" description="Helical" evidence="1">
    <location>
        <begin position="240"/>
        <end position="256"/>
    </location>
</feature>
<feature type="transmembrane region" description="Helical" evidence="1">
    <location>
        <begin position="192"/>
        <end position="210"/>
    </location>
</feature>
<name>A0ABS3YE49_9BACT</name>
<feature type="transmembrane region" description="Helical" evidence="1">
    <location>
        <begin position="58"/>
        <end position="81"/>
    </location>
</feature>
<keyword evidence="3" id="KW-0645">Protease</keyword>
<keyword evidence="1" id="KW-0812">Transmembrane</keyword>
<protein>
    <submittedName>
        <fullName evidence="3">CPBP family intramembrane metalloprotease</fullName>
    </submittedName>
</protein>
<dbReference type="GO" id="GO:0008237">
    <property type="term" value="F:metallopeptidase activity"/>
    <property type="evidence" value="ECO:0007669"/>
    <property type="project" value="UniProtKB-KW"/>
</dbReference>
<organism evidence="3 4">
    <name type="scientific">Chitinophaga chungangae</name>
    <dbReference type="NCBI Taxonomy" id="2821488"/>
    <lineage>
        <taxon>Bacteria</taxon>
        <taxon>Pseudomonadati</taxon>
        <taxon>Bacteroidota</taxon>
        <taxon>Chitinophagia</taxon>
        <taxon>Chitinophagales</taxon>
        <taxon>Chitinophagaceae</taxon>
        <taxon>Chitinophaga</taxon>
    </lineage>
</organism>
<feature type="domain" description="CAAX prenyl protease 2/Lysostaphin resistance protein A-like" evidence="2">
    <location>
        <begin position="156"/>
        <end position="244"/>
    </location>
</feature>
<keyword evidence="4" id="KW-1185">Reference proteome</keyword>
<dbReference type="Proteomes" id="UP000679126">
    <property type="component" value="Unassembled WGS sequence"/>
</dbReference>
<keyword evidence="1" id="KW-1133">Transmembrane helix</keyword>
<feature type="transmembrane region" description="Helical" evidence="1">
    <location>
        <begin position="12"/>
        <end position="38"/>
    </location>
</feature>
<dbReference type="Pfam" id="PF02517">
    <property type="entry name" value="Rce1-like"/>
    <property type="match status" value="1"/>
</dbReference>
<dbReference type="PANTHER" id="PTHR43592:SF7">
    <property type="entry name" value="CAAX AMINO TERMINAL PROTEASE FAMILY PROTEIN"/>
    <property type="match status" value="1"/>
</dbReference>